<evidence type="ECO:0000259" key="6">
    <source>
        <dbReference type="Pfam" id="PF07298"/>
    </source>
</evidence>
<dbReference type="InterPro" id="IPR009915">
    <property type="entry name" value="NnrU_dom"/>
</dbReference>
<dbReference type="GO" id="GO:0016020">
    <property type="term" value="C:membrane"/>
    <property type="evidence" value="ECO:0007669"/>
    <property type="project" value="UniProtKB-SubCell"/>
</dbReference>
<keyword evidence="2 5" id="KW-0812">Transmembrane</keyword>
<feature type="transmembrane region" description="Helical" evidence="5">
    <location>
        <begin position="165"/>
        <end position="184"/>
    </location>
</feature>
<dbReference type="EMBL" id="JAJATW010000002">
    <property type="protein sequence ID" value="MCB5160785.1"/>
    <property type="molecule type" value="Genomic_DNA"/>
</dbReference>
<accession>A0A9X1IK79</accession>
<feature type="transmembrane region" description="Helical" evidence="5">
    <location>
        <begin position="123"/>
        <end position="144"/>
    </location>
</feature>
<dbReference type="RefSeq" id="WP_226753168.1">
    <property type="nucleotide sequence ID" value="NZ_JAJATW010000002.1"/>
</dbReference>
<dbReference type="Proteomes" id="UP001139095">
    <property type="component" value="Unassembled WGS sequence"/>
</dbReference>
<feature type="transmembrane region" description="Helical" evidence="5">
    <location>
        <begin position="40"/>
        <end position="59"/>
    </location>
</feature>
<proteinExistence type="predicted"/>
<keyword evidence="4 5" id="KW-0472">Membrane</keyword>
<evidence type="ECO:0000256" key="2">
    <source>
        <dbReference type="ARBA" id="ARBA00022692"/>
    </source>
</evidence>
<evidence type="ECO:0000313" key="8">
    <source>
        <dbReference type="Proteomes" id="UP001139095"/>
    </source>
</evidence>
<name>A0A9X1IK79_9GAMM</name>
<sequence length="196" mass="22324">MLVLVIGLVIFFGVHSIRMFAPEWREKAMHREGSLRWKLRFGMITLIATGFIIIGYSQLRFAPTWLWFPPMWTRHLSALLMLVALFFAGSAFIENSTMKNKMGYPFLISVKVWTLAHLLSNGTLADVILFGSFLVWAVVGFAVYRRRDRKAGVVYKTSTLSSLRPNLVAMVFALVSWIMIVFHLHQALIGVPVFVS</sequence>
<evidence type="ECO:0000313" key="7">
    <source>
        <dbReference type="EMBL" id="MCB5160785.1"/>
    </source>
</evidence>
<feature type="domain" description="NnrU" evidence="6">
    <location>
        <begin position="3"/>
        <end position="192"/>
    </location>
</feature>
<keyword evidence="3 5" id="KW-1133">Transmembrane helix</keyword>
<dbReference type="AlphaFoldDB" id="A0A9X1IK79"/>
<keyword evidence="8" id="KW-1185">Reference proteome</keyword>
<evidence type="ECO:0000256" key="3">
    <source>
        <dbReference type="ARBA" id="ARBA00022989"/>
    </source>
</evidence>
<organism evidence="7 8">
    <name type="scientific">Marinomonas algarum</name>
    <dbReference type="NCBI Taxonomy" id="2883105"/>
    <lineage>
        <taxon>Bacteria</taxon>
        <taxon>Pseudomonadati</taxon>
        <taxon>Pseudomonadota</taxon>
        <taxon>Gammaproteobacteria</taxon>
        <taxon>Oceanospirillales</taxon>
        <taxon>Oceanospirillaceae</taxon>
        <taxon>Marinomonas</taxon>
    </lineage>
</organism>
<evidence type="ECO:0000256" key="1">
    <source>
        <dbReference type="ARBA" id="ARBA00004141"/>
    </source>
</evidence>
<comment type="caution">
    <text evidence="7">The sequence shown here is derived from an EMBL/GenBank/DDBJ whole genome shotgun (WGS) entry which is preliminary data.</text>
</comment>
<evidence type="ECO:0000256" key="4">
    <source>
        <dbReference type="ARBA" id="ARBA00023136"/>
    </source>
</evidence>
<dbReference type="Pfam" id="PF07298">
    <property type="entry name" value="NnrU"/>
    <property type="match status" value="1"/>
</dbReference>
<feature type="transmembrane region" description="Helical" evidence="5">
    <location>
        <begin position="71"/>
        <end position="93"/>
    </location>
</feature>
<gene>
    <name evidence="7" type="ORF">LG368_02580</name>
</gene>
<reference evidence="7" key="1">
    <citation type="submission" date="2021-10" db="EMBL/GenBank/DDBJ databases">
        <title>Marinomonas pontica sp. nov., isolated from the Black Sea.</title>
        <authorList>
            <person name="Zhao L.-H."/>
            <person name="Xue J.-H."/>
        </authorList>
    </citation>
    <scope>NUCLEOTIDE SEQUENCE</scope>
    <source>
        <strain evidence="7">E8</strain>
    </source>
</reference>
<protein>
    <submittedName>
        <fullName evidence="7">NnrU family protein</fullName>
    </submittedName>
</protein>
<comment type="subcellular location">
    <subcellularLocation>
        <location evidence="1">Membrane</location>
        <topology evidence="1">Multi-pass membrane protein</topology>
    </subcellularLocation>
</comment>
<evidence type="ECO:0000256" key="5">
    <source>
        <dbReference type="SAM" id="Phobius"/>
    </source>
</evidence>